<keyword evidence="3" id="KW-1185">Reference proteome</keyword>
<proteinExistence type="predicted"/>
<reference evidence="2" key="1">
    <citation type="submission" date="2006-10" db="EMBL/GenBank/DDBJ databases">
        <authorList>
            <person name="Amadeo P."/>
            <person name="Zhao Q."/>
            <person name="Wortman J."/>
            <person name="Fraser-Liggett C."/>
            <person name="Carlton J."/>
        </authorList>
    </citation>
    <scope>NUCLEOTIDE SEQUENCE</scope>
    <source>
        <strain evidence="2">G3</strain>
    </source>
</reference>
<feature type="coiled-coil region" evidence="1">
    <location>
        <begin position="62"/>
        <end position="150"/>
    </location>
</feature>
<dbReference type="VEuPathDB" id="TrichDB:TVAG_472490"/>
<reference evidence="2" key="2">
    <citation type="journal article" date="2007" name="Science">
        <title>Draft genome sequence of the sexually transmitted pathogen Trichomonas vaginalis.</title>
        <authorList>
            <person name="Carlton J.M."/>
            <person name="Hirt R.P."/>
            <person name="Silva J.C."/>
            <person name="Delcher A.L."/>
            <person name="Schatz M."/>
            <person name="Zhao Q."/>
            <person name="Wortman J.R."/>
            <person name="Bidwell S.L."/>
            <person name="Alsmark U.C.M."/>
            <person name="Besteiro S."/>
            <person name="Sicheritz-Ponten T."/>
            <person name="Noel C.J."/>
            <person name="Dacks J.B."/>
            <person name="Foster P.G."/>
            <person name="Simillion C."/>
            <person name="Van de Peer Y."/>
            <person name="Miranda-Saavedra D."/>
            <person name="Barton G.J."/>
            <person name="Westrop G.D."/>
            <person name="Mueller S."/>
            <person name="Dessi D."/>
            <person name="Fiori P.L."/>
            <person name="Ren Q."/>
            <person name="Paulsen I."/>
            <person name="Zhang H."/>
            <person name="Bastida-Corcuera F.D."/>
            <person name="Simoes-Barbosa A."/>
            <person name="Brown M.T."/>
            <person name="Hayes R.D."/>
            <person name="Mukherjee M."/>
            <person name="Okumura C.Y."/>
            <person name="Schneider R."/>
            <person name="Smith A.J."/>
            <person name="Vanacova S."/>
            <person name="Villalvazo M."/>
            <person name="Haas B.J."/>
            <person name="Pertea M."/>
            <person name="Feldblyum T.V."/>
            <person name="Utterback T.R."/>
            <person name="Shu C.L."/>
            <person name="Osoegawa K."/>
            <person name="de Jong P.J."/>
            <person name="Hrdy I."/>
            <person name="Horvathova L."/>
            <person name="Zubacova Z."/>
            <person name="Dolezal P."/>
            <person name="Malik S.B."/>
            <person name="Logsdon J.M. Jr."/>
            <person name="Henze K."/>
            <person name="Gupta A."/>
            <person name="Wang C.C."/>
            <person name="Dunne R.L."/>
            <person name="Upcroft J.A."/>
            <person name="Upcroft P."/>
            <person name="White O."/>
            <person name="Salzberg S.L."/>
            <person name="Tang P."/>
            <person name="Chiu C.-H."/>
            <person name="Lee Y.-S."/>
            <person name="Embley T.M."/>
            <person name="Coombs G.H."/>
            <person name="Mottram J.C."/>
            <person name="Tachezy J."/>
            <person name="Fraser-Liggett C.M."/>
            <person name="Johnson P.J."/>
        </authorList>
    </citation>
    <scope>NUCLEOTIDE SEQUENCE [LARGE SCALE GENOMIC DNA]</scope>
    <source>
        <strain evidence="2">G3</strain>
    </source>
</reference>
<dbReference type="RefSeq" id="XP_001300109.1">
    <property type="nucleotide sequence ID" value="XM_001300108.1"/>
</dbReference>
<dbReference type="AlphaFoldDB" id="A2G6N6"/>
<feature type="coiled-coil region" evidence="1">
    <location>
        <begin position="178"/>
        <end position="268"/>
    </location>
</feature>
<organism evidence="2 3">
    <name type="scientific">Trichomonas vaginalis (strain ATCC PRA-98 / G3)</name>
    <dbReference type="NCBI Taxonomy" id="412133"/>
    <lineage>
        <taxon>Eukaryota</taxon>
        <taxon>Metamonada</taxon>
        <taxon>Parabasalia</taxon>
        <taxon>Trichomonadida</taxon>
        <taxon>Trichomonadidae</taxon>
        <taxon>Trichomonas</taxon>
    </lineage>
</organism>
<dbReference type="KEGG" id="tva:4744830"/>
<dbReference type="eggNOG" id="KOG1836">
    <property type="taxonomic scope" value="Eukaryota"/>
</dbReference>
<feature type="coiled-coil region" evidence="1">
    <location>
        <begin position="427"/>
        <end position="555"/>
    </location>
</feature>
<dbReference type="Gene3D" id="1.20.1170.10">
    <property type="match status" value="1"/>
</dbReference>
<evidence type="ECO:0000313" key="2">
    <source>
        <dbReference type="EMBL" id="EAX87179.1"/>
    </source>
</evidence>
<evidence type="ECO:0000313" key="3">
    <source>
        <dbReference type="Proteomes" id="UP000001542"/>
    </source>
</evidence>
<dbReference type="InParanoid" id="A2G6N6"/>
<accession>A2G6N6</accession>
<name>A2G6N6_TRIV3</name>
<dbReference type="EMBL" id="DS114496">
    <property type="protein sequence ID" value="EAX87179.1"/>
    <property type="molecule type" value="Genomic_DNA"/>
</dbReference>
<protein>
    <submittedName>
        <fullName evidence="2">Uncharacterized protein</fullName>
    </submittedName>
</protein>
<keyword evidence="1" id="KW-0175">Coiled coil</keyword>
<gene>
    <name evidence="2" type="ORF">TVAG_472490</name>
</gene>
<dbReference type="OrthoDB" id="10684346at2759"/>
<dbReference type="SMR" id="A2G6N6"/>
<dbReference type="Proteomes" id="UP000001542">
    <property type="component" value="Unassembled WGS sequence"/>
</dbReference>
<feature type="coiled-coil region" evidence="1">
    <location>
        <begin position="706"/>
        <end position="775"/>
    </location>
</feature>
<sequence>MDSHDEYQTDSTLSDKIHQMSIEIDSLKASRNYYKDQCETLFVSLSKTVTDQTPSYRTQKEVEETISKIKAQEAEKNKILKQRYKEREKIYQNEIIKLQDTIRHHERIIDNQKNARTELIEQLMSYKKRLTTSESKLKDAESTLEQIKLSRSSIQINSQQSQLINNSNTLKEGNTNEISLLKRKIVKYAKQIEEMRTSVELSQSLNDDTIKENKSMKIKISEQESIINELKKMNESQKQQVIDSQSLLVNAIKEVELLQSDVESAQSTIDLLVKRLYEKESEFNSYVQEIATRIAENNQQKSSIKDGSTTIINLQSQIQTYIQQITELKQTIEINQNTTQTQVTTFNNQISSLKSTIDSQSNQIEDFNKKIQSLQSELLAEKRLRKAAEVAKEAAVTNLKNAYALLAANENTRNESTAEIDRITTEMTTKNKDIEEKDATIKNLTEELKQTVEKLNNSVSSEANLRDKLKEVNDKYIHMQENSILREEAQKAIDAVADERDKAIESRHQIEIDHSTCLNELNDLKIAFSHQESTIAALQNEVKSLTNANKNLRSKLLNGEEISEISETNEISNVTTSRLLDNQDDLEKGMVISEIKSQLELTQKQSIKDQTTIQGLRNEIENIKKSLIEFADSFKEFANYVPSIGESHQRLMMKIKKIDDINIAIKIISQFIVDSFDECVRFSKNTTQSTEGTLLRSSIYHLTRKIDSLQQQNAAQAQDINTLQQNIQAVYSNKEKCEDELQSFTKTITSLRVTLDATSKKLQESETEKKKLRQELKSVPSIVSTQQKDESSFSDSLNLSEISSLDEDDLKTIVNESEHNETRGKNHPSESATALADSLAMLDLICQ</sequence>
<feature type="coiled-coil region" evidence="1">
    <location>
        <begin position="311"/>
        <end position="384"/>
    </location>
</feature>
<evidence type="ECO:0000256" key="1">
    <source>
        <dbReference type="SAM" id="Coils"/>
    </source>
</evidence>
<dbReference type="STRING" id="5722.A2G6N6"/>
<dbReference type="VEuPathDB" id="TrichDB:TVAGG3_0090910"/>